<feature type="domain" description="EamA" evidence="7">
    <location>
        <begin position="6"/>
        <end position="138"/>
    </location>
</feature>
<keyword evidence="2" id="KW-1003">Cell membrane</keyword>
<name>A0A1J5B6K6_9BACT</name>
<feature type="transmembrane region" description="Helical" evidence="6">
    <location>
        <begin position="70"/>
        <end position="88"/>
    </location>
</feature>
<evidence type="ECO:0000313" key="9">
    <source>
        <dbReference type="Proteomes" id="UP000183605"/>
    </source>
</evidence>
<organism evidence="8 9">
    <name type="scientific">Candidatus Beckwithbacteria bacterium CG2_30_44_31</name>
    <dbReference type="NCBI Taxonomy" id="1805035"/>
    <lineage>
        <taxon>Bacteria</taxon>
        <taxon>Candidatus Beckwithiibacteriota</taxon>
    </lineage>
</organism>
<dbReference type="InterPro" id="IPR050638">
    <property type="entry name" value="AA-Vitamin_Transporters"/>
</dbReference>
<gene>
    <name evidence="8" type="ORF">AUK18_01650</name>
</gene>
<dbReference type="AlphaFoldDB" id="A0A1J5B6K6"/>
<feature type="transmembrane region" description="Helical" evidence="6">
    <location>
        <begin position="122"/>
        <end position="139"/>
    </location>
</feature>
<evidence type="ECO:0000256" key="4">
    <source>
        <dbReference type="ARBA" id="ARBA00022989"/>
    </source>
</evidence>
<evidence type="ECO:0000256" key="3">
    <source>
        <dbReference type="ARBA" id="ARBA00022692"/>
    </source>
</evidence>
<dbReference type="EMBL" id="MNXQ01000031">
    <property type="protein sequence ID" value="OIP03610.1"/>
    <property type="molecule type" value="Genomic_DNA"/>
</dbReference>
<accession>A0A1J5B6K6</accession>
<evidence type="ECO:0000313" key="8">
    <source>
        <dbReference type="EMBL" id="OIP03610.1"/>
    </source>
</evidence>
<dbReference type="PANTHER" id="PTHR32322">
    <property type="entry name" value="INNER MEMBRANE TRANSPORTER"/>
    <property type="match status" value="1"/>
</dbReference>
<dbReference type="GO" id="GO:0005886">
    <property type="term" value="C:plasma membrane"/>
    <property type="evidence" value="ECO:0007669"/>
    <property type="project" value="UniProtKB-SubCell"/>
</dbReference>
<dbReference type="InterPro" id="IPR000620">
    <property type="entry name" value="EamA_dom"/>
</dbReference>
<reference evidence="8 9" key="1">
    <citation type="journal article" date="2016" name="Environ. Microbiol.">
        <title>Genomic resolution of a cold subsurface aquifer community provides metabolic insights for novel microbes adapted to high CO concentrations.</title>
        <authorList>
            <person name="Probst A.J."/>
            <person name="Castelle C.J."/>
            <person name="Singh A."/>
            <person name="Brown C.T."/>
            <person name="Anantharaman K."/>
            <person name="Sharon I."/>
            <person name="Hug L.A."/>
            <person name="Burstein D."/>
            <person name="Emerson J.B."/>
            <person name="Thomas B.C."/>
            <person name="Banfield J.F."/>
        </authorList>
    </citation>
    <scope>NUCLEOTIDE SEQUENCE [LARGE SCALE GENOMIC DNA]</scope>
    <source>
        <strain evidence="8">CG2_30_44_31</strain>
    </source>
</reference>
<evidence type="ECO:0000256" key="1">
    <source>
        <dbReference type="ARBA" id="ARBA00004651"/>
    </source>
</evidence>
<feature type="transmembrane region" description="Helical" evidence="6">
    <location>
        <begin position="216"/>
        <end position="240"/>
    </location>
</feature>
<evidence type="ECO:0000256" key="6">
    <source>
        <dbReference type="SAM" id="Phobius"/>
    </source>
</evidence>
<feature type="transmembrane region" description="Helical" evidence="6">
    <location>
        <begin position="151"/>
        <end position="172"/>
    </location>
</feature>
<feature type="transmembrane region" description="Helical" evidence="6">
    <location>
        <begin position="252"/>
        <end position="269"/>
    </location>
</feature>
<feature type="domain" description="EamA" evidence="7">
    <location>
        <begin position="155"/>
        <end position="290"/>
    </location>
</feature>
<keyword evidence="5 6" id="KW-0472">Membrane</keyword>
<feature type="transmembrane region" description="Helical" evidence="6">
    <location>
        <begin position="275"/>
        <end position="293"/>
    </location>
</feature>
<evidence type="ECO:0000256" key="2">
    <source>
        <dbReference type="ARBA" id="ARBA00022475"/>
    </source>
</evidence>
<evidence type="ECO:0000256" key="5">
    <source>
        <dbReference type="ARBA" id="ARBA00023136"/>
    </source>
</evidence>
<feature type="transmembrane region" description="Helical" evidence="6">
    <location>
        <begin position="94"/>
        <end position="115"/>
    </location>
</feature>
<protein>
    <recommendedName>
        <fullName evidence="7">EamA domain-containing protein</fullName>
    </recommendedName>
</protein>
<dbReference type="Gene3D" id="1.10.3730.20">
    <property type="match status" value="1"/>
</dbReference>
<feature type="transmembrane region" description="Helical" evidence="6">
    <location>
        <begin position="39"/>
        <end position="58"/>
    </location>
</feature>
<comment type="subcellular location">
    <subcellularLocation>
        <location evidence="1">Cell membrane</location>
        <topology evidence="1">Multi-pass membrane protein</topology>
    </subcellularLocation>
</comment>
<evidence type="ECO:0000259" key="7">
    <source>
        <dbReference type="Pfam" id="PF00892"/>
    </source>
</evidence>
<dbReference type="Proteomes" id="UP000183605">
    <property type="component" value="Unassembled WGS sequence"/>
</dbReference>
<proteinExistence type="predicted"/>
<dbReference type="Pfam" id="PF00892">
    <property type="entry name" value="EamA"/>
    <property type="match status" value="2"/>
</dbReference>
<feature type="transmembrane region" description="Helical" evidence="6">
    <location>
        <begin position="184"/>
        <end position="204"/>
    </location>
</feature>
<dbReference type="SUPFAM" id="SSF103481">
    <property type="entry name" value="Multidrug resistance efflux transporter EmrE"/>
    <property type="match status" value="2"/>
</dbReference>
<keyword evidence="3 6" id="KW-0812">Transmembrane</keyword>
<dbReference type="PANTHER" id="PTHR32322:SF18">
    <property type="entry name" value="S-ADENOSYLMETHIONINE_S-ADENOSYLHOMOCYSTEINE TRANSPORTER"/>
    <property type="match status" value="1"/>
</dbReference>
<comment type="caution">
    <text evidence="8">The sequence shown here is derived from an EMBL/GenBank/DDBJ whole genome shotgun (WGS) entry which is preliminary data.</text>
</comment>
<dbReference type="InterPro" id="IPR037185">
    <property type="entry name" value="EmrE-like"/>
</dbReference>
<keyword evidence="4 6" id="KW-1133">Transmembrane helix</keyword>
<sequence>MSSRAKAYLALLGTALVWGAALPIVKPALNYVSPTQFLYFRYLIAVPLLLPFLLKFFLKFRPNLRTVLNIFFVEAYSFFGLILLYRGLQLTTALEASLIGATGPVFIVLGGILFLHEKQEKFEWTGLIISFIGTLILVLEPLFTGKNHSASFSFTGNLMIIGYNLLNVFSVIFQKKLYKHIPKIYVSSLSYPIGLCIFFLILTLTSSSASVSLLTIPSVILASGYMAIFGSIIGFTLFLYGQNLIEASEASLFTYLQGIVAVPVAWIFLNEMVSPLMILAVIIVALGVYLAEFRPKRYNRNP</sequence>